<feature type="transmembrane region" description="Helical" evidence="12">
    <location>
        <begin position="173"/>
        <end position="192"/>
    </location>
</feature>
<evidence type="ECO:0000256" key="4">
    <source>
        <dbReference type="ARBA" id="ARBA00022597"/>
    </source>
</evidence>
<name>A0ABS4RVK0_PAEXY</name>
<evidence type="ECO:0000256" key="6">
    <source>
        <dbReference type="ARBA" id="ARBA00022683"/>
    </source>
</evidence>
<feature type="domain" description="PTS EIIB type-1" evidence="14">
    <location>
        <begin position="3"/>
        <end position="85"/>
    </location>
</feature>
<feature type="transmembrane region" description="Helical" evidence="12">
    <location>
        <begin position="141"/>
        <end position="161"/>
    </location>
</feature>
<feature type="transmembrane region" description="Helical" evidence="12">
    <location>
        <begin position="270"/>
        <end position="293"/>
    </location>
</feature>
<keyword evidence="4" id="KW-0762">Sugar transport</keyword>
<keyword evidence="6" id="KW-0598">Phosphotransferase system</keyword>
<feature type="domain" description="PTS EIIC type-1" evidence="15">
    <location>
        <begin position="103"/>
        <end position="461"/>
    </location>
</feature>
<evidence type="ECO:0000256" key="5">
    <source>
        <dbReference type="ARBA" id="ARBA00022679"/>
    </source>
</evidence>
<feature type="transmembrane region" description="Helical" evidence="12">
    <location>
        <begin position="245"/>
        <end position="264"/>
    </location>
</feature>
<dbReference type="Gene3D" id="2.70.70.10">
    <property type="entry name" value="Glucose Permease (Domain IIA)"/>
    <property type="match status" value="1"/>
</dbReference>
<evidence type="ECO:0000256" key="2">
    <source>
        <dbReference type="ARBA" id="ARBA00022448"/>
    </source>
</evidence>
<evidence type="ECO:0000259" key="13">
    <source>
        <dbReference type="PROSITE" id="PS51093"/>
    </source>
</evidence>
<dbReference type="SUPFAM" id="SSF51261">
    <property type="entry name" value="Duplicated hybrid motif"/>
    <property type="match status" value="1"/>
</dbReference>
<organism evidence="16 17">
    <name type="scientific">Paenibacillus xylanexedens</name>
    <dbReference type="NCBI Taxonomy" id="528191"/>
    <lineage>
        <taxon>Bacteria</taxon>
        <taxon>Bacillati</taxon>
        <taxon>Bacillota</taxon>
        <taxon>Bacilli</taxon>
        <taxon>Bacillales</taxon>
        <taxon>Paenibacillaceae</taxon>
        <taxon>Paenibacillus</taxon>
    </lineage>
</organism>
<dbReference type="InterPro" id="IPR036878">
    <property type="entry name" value="Glu_permease_IIB"/>
</dbReference>
<feature type="transmembrane region" description="Helical" evidence="12">
    <location>
        <begin position="331"/>
        <end position="348"/>
    </location>
</feature>
<evidence type="ECO:0000256" key="11">
    <source>
        <dbReference type="PROSITE-ProRule" id="PRU00421"/>
    </source>
</evidence>
<accession>A0ABS4RVK0</accession>
<evidence type="ECO:0000313" key="17">
    <source>
        <dbReference type="Proteomes" id="UP000810207"/>
    </source>
</evidence>
<dbReference type="PANTHER" id="PTHR30175:SF1">
    <property type="entry name" value="PTS SYSTEM ARBUTIN-, CELLOBIOSE-, AND SALICIN-SPECIFIC EIIBC COMPONENT-RELATED"/>
    <property type="match status" value="1"/>
</dbReference>
<dbReference type="PANTHER" id="PTHR30175">
    <property type="entry name" value="PHOSPHOTRANSFERASE SYSTEM TRANSPORT PROTEIN"/>
    <property type="match status" value="1"/>
</dbReference>
<dbReference type="Pfam" id="PF00358">
    <property type="entry name" value="PTS_EIIA_1"/>
    <property type="match status" value="1"/>
</dbReference>
<keyword evidence="9 12" id="KW-1133">Transmembrane helix</keyword>
<dbReference type="InterPro" id="IPR011055">
    <property type="entry name" value="Dup_hybrid_motif"/>
</dbReference>
<feature type="transmembrane region" description="Helical" evidence="12">
    <location>
        <begin position="212"/>
        <end position="233"/>
    </location>
</feature>
<dbReference type="PROSITE" id="PS51093">
    <property type="entry name" value="PTS_EIIA_TYPE_1"/>
    <property type="match status" value="1"/>
</dbReference>
<feature type="transmembrane region" description="Helical" evidence="12">
    <location>
        <begin position="424"/>
        <end position="447"/>
    </location>
</feature>
<dbReference type="InterPro" id="IPR018113">
    <property type="entry name" value="PTrfase_EIIB_Cys"/>
</dbReference>
<protein>
    <submittedName>
        <fullName evidence="16">PTS system beta-glucosides-specific IIC component</fullName>
    </submittedName>
</protein>
<evidence type="ECO:0000313" key="16">
    <source>
        <dbReference type="EMBL" id="MBP2246912.1"/>
    </source>
</evidence>
<evidence type="ECO:0000256" key="10">
    <source>
        <dbReference type="ARBA" id="ARBA00023136"/>
    </source>
</evidence>
<evidence type="ECO:0000259" key="15">
    <source>
        <dbReference type="PROSITE" id="PS51103"/>
    </source>
</evidence>
<comment type="subcellular location">
    <subcellularLocation>
        <location evidence="1">Cell membrane</location>
        <topology evidence="1">Multi-pass membrane protein</topology>
    </subcellularLocation>
</comment>
<dbReference type="InterPro" id="IPR050558">
    <property type="entry name" value="PTS_Sugar-Specific_Components"/>
</dbReference>
<keyword evidence="7 12" id="KW-0812">Transmembrane</keyword>
<dbReference type="Pfam" id="PF00367">
    <property type="entry name" value="PTS_EIIB"/>
    <property type="match status" value="1"/>
</dbReference>
<dbReference type="InterPro" id="IPR013013">
    <property type="entry name" value="PTS_EIIC_1"/>
</dbReference>
<dbReference type="CDD" id="cd00212">
    <property type="entry name" value="PTS_IIB_glc"/>
    <property type="match status" value="1"/>
</dbReference>
<dbReference type="Gene3D" id="3.30.1360.60">
    <property type="entry name" value="Glucose permease domain IIB"/>
    <property type="match status" value="1"/>
</dbReference>
<dbReference type="Pfam" id="PF02378">
    <property type="entry name" value="PTS_EIIC"/>
    <property type="match status" value="1"/>
</dbReference>
<dbReference type="PROSITE" id="PS01035">
    <property type="entry name" value="PTS_EIIB_TYPE_1_CYS"/>
    <property type="match status" value="1"/>
</dbReference>
<gene>
    <name evidence="16" type="ORF">J2Z28_003563</name>
</gene>
<evidence type="ECO:0000256" key="12">
    <source>
        <dbReference type="SAM" id="Phobius"/>
    </source>
</evidence>
<feature type="transmembrane region" description="Helical" evidence="12">
    <location>
        <begin position="384"/>
        <end position="404"/>
    </location>
</feature>
<comment type="caution">
    <text evidence="16">The sequence shown here is derived from an EMBL/GenBank/DDBJ whole genome shotgun (WGS) entry which is preliminary data.</text>
</comment>
<feature type="active site" description="Phosphocysteine intermediate; for EIIB activity" evidence="11">
    <location>
        <position position="25"/>
    </location>
</feature>
<dbReference type="InterPro" id="IPR003352">
    <property type="entry name" value="PTS_EIIC"/>
</dbReference>
<dbReference type="RefSeq" id="WP_211083425.1">
    <property type="nucleotide sequence ID" value="NZ_CBCSLC010000020.1"/>
</dbReference>
<dbReference type="InterPro" id="IPR001127">
    <property type="entry name" value="PTS_EIIA_1_perm"/>
</dbReference>
<keyword evidence="3" id="KW-1003">Cell membrane</keyword>
<evidence type="ECO:0000256" key="9">
    <source>
        <dbReference type="ARBA" id="ARBA00022989"/>
    </source>
</evidence>
<keyword evidence="2" id="KW-0813">Transport</keyword>
<feature type="domain" description="PTS EIIA type-1" evidence="13">
    <location>
        <begin position="506"/>
        <end position="607"/>
    </location>
</feature>
<dbReference type="Proteomes" id="UP000810207">
    <property type="component" value="Unassembled WGS sequence"/>
</dbReference>
<evidence type="ECO:0000256" key="8">
    <source>
        <dbReference type="ARBA" id="ARBA00022777"/>
    </source>
</evidence>
<keyword evidence="8" id="KW-0418">Kinase</keyword>
<evidence type="ECO:0000256" key="1">
    <source>
        <dbReference type="ARBA" id="ARBA00004651"/>
    </source>
</evidence>
<feature type="transmembrane region" description="Helical" evidence="12">
    <location>
        <begin position="104"/>
        <end position="129"/>
    </location>
</feature>
<evidence type="ECO:0000259" key="14">
    <source>
        <dbReference type="PROSITE" id="PS51098"/>
    </source>
</evidence>
<keyword evidence="5" id="KW-0808">Transferase</keyword>
<keyword evidence="17" id="KW-1185">Reference proteome</keyword>
<proteinExistence type="predicted"/>
<dbReference type="PROSITE" id="PS51103">
    <property type="entry name" value="PTS_EIIC_TYPE_1"/>
    <property type="match status" value="1"/>
</dbReference>
<evidence type="ECO:0000256" key="3">
    <source>
        <dbReference type="ARBA" id="ARBA00022475"/>
    </source>
</evidence>
<reference evidence="16 17" key="1">
    <citation type="submission" date="2021-03" db="EMBL/GenBank/DDBJ databases">
        <title>Genomic Encyclopedia of Type Strains, Phase IV (KMG-IV): sequencing the most valuable type-strain genomes for metagenomic binning, comparative biology and taxonomic classification.</title>
        <authorList>
            <person name="Goeker M."/>
        </authorList>
    </citation>
    <scope>NUCLEOTIDE SEQUENCE [LARGE SCALE GENOMIC DNA]</scope>
    <source>
        <strain evidence="16 17">DSM 21292</strain>
    </source>
</reference>
<sequence length="633" mass="68145">MKTEELAKEIIANIGQDNITYATHCATRLRFNVKDESQVNLKALDRLEGVLRAQFNSGQLQIIIGAKVKSVFDAVSEKLDLENQDIEVKAVQQKKNVISRVVETVAGIFGPVIPVLIGCGMVKSVLAILTTMNLLETTSGAYQTFSLISDLIFYFFPFFLAVSAAKKFKTNEYLAVALAGAYMYPTIMEGAAKVAETGVTSLIFFGLPLLLVNYKSTIIPIIISVWVMSYVYRFVNKRIPDMFKILFVPMIVLFIMVPLGLIVFGPLGTYFGSGVAQIVTYLYTVNGVIGAFLFGTFRPLLIIFGMHYAITPINSQLIAEYGYSVISPANLTGNLAQAGACIGVFLLLKHKASKSSALSSGVTAMFGITEPAIFGFNLKYKRPFICAMLAGGIGAAYINFWGGGATALILPGILALPTYIADSYIHIIIGVAISITLALVAVLIWGIEEEIPAPVTANVGNGTDGSAAANAIAATSESHALTRPTGIMIIGSPINGIVKNITEIDDPIFALGSGAAVESIDGKVYAPFDGKVVSLFPTKHAIGLMSNEGVEMLVHVGINTVKLKGKHFTAYVQQDQVIKQGDLLIEYDHEAIRAAGFDTVVPIIISNTFEYQSVEQIAEDRVVQNEALLRIHA</sequence>
<keyword evidence="10 12" id="KW-0472">Membrane</keyword>
<dbReference type="PROSITE" id="PS00371">
    <property type="entry name" value="PTS_EIIA_TYPE_1_HIS"/>
    <property type="match status" value="1"/>
</dbReference>
<dbReference type="EMBL" id="JAGIKV010000012">
    <property type="protein sequence ID" value="MBP2246912.1"/>
    <property type="molecule type" value="Genomic_DNA"/>
</dbReference>
<dbReference type="SUPFAM" id="SSF55604">
    <property type="entry name" value="Glucose permease domain IIB"/>
    <property type="match status" value="1"/>
</dbReference>
<dbReference type="PROSITE" id="PS51098">
    <property type="entry name" value="PTS_EIIB_TYPE_1"/>
    <property type="match status" value="1"/>
</dbReference>
<dbReference type="NCBIfam" id="TIGR00830">
    <property type="entry name" value="PTBA"/>
    <property type="match status" value="1"/>
</dbReference>
<dbReference type="InterPro" id="IPR001996">
    <property type="entry name" value="PTS_IIB_1"/>
</dbReference>
<evidence type="ECO:0000256" key="7">
    <source>
        <dbReference type="ARBA" id="ARBA00022692"/>
    </source>
</evidence>